<dbReference type="Proteomes" id="UP000031668">
    <property type="component" value="Unassembled WGS sequence"/>
</dbReference>
<organism evidence="3 4">
    <name type="scientific">Thelohanellus kitauei</name>
    <name type="common">Myxosporean</name>
    <dbReference type="NCBI Taxonomy" id="669202"/>
    <lineage>
        <taxon>Eukaryota</taxon>
        <taxon>Metazoa</taxon>
        <taxon>Cnidaria</taxon>
        <taxon>Myxozoa</taxon>
        <taxon>Myxosporea</taxon>
        <taxon>Bivalvulida</taxon>
        <taxon>Platysporina</taxon>
        <taxon>Myxobolidae</taxon>
        <taxon>Thelohanellus</taxon>
    </lineage>
</organism>
<dbReference type="EMBL" id="JWZT01002307">
    <property type="protein sequence ID" value="KII69730.1"/>
    <property type="molecule type" value="Genomic_DNA"/>
</dbReference>
<reference evidence="3 4" key="1">
    <citation type="journal article" date="2014" name="Genome Biol. Evol.">
        <title>The genome of the myxosporean Thelohanellus kitauei shows adaptations to nutrient acquisition within its fish host.</title>
        <authorList>
            <person name="Yang Y."/>
            <person name="Xiong J."/>
            <person name="Zhou Z."/>
            <person name="Huo F."/>
            <person name="Miao W."/>
            <person name="Ran C."/>
            <person name="Liu Y."/>
            <person name="Zhang J."/>
            <person name="Feng J."/>
            <person name="Wang M."/>
            <person name="Wang M."/>
            <person name="Wang L."/>
            <person name="Yao B."/>
        </authorList>
    </citation>
    <scope>NUCLEOTIDE SEQUENCE [LARGE SCALE GENOMIC DNA]</scope>
    <source>
        <strain evidence="3">Wuqing</strain>
    </source>
</reference>
<sequence length="99" mass="11351">MPPDSSSLDKIKSSDPNISEHSTKIIASPISDKFKTKLRVEKCVVTKPNKKPDPKFQTLAFNLDQICGYDVRASSFFKIEQPLLRMEYLKIQTQVVHER</sequence>
<evidence type="ECO:0000313" key="4">
    <source>
        <dbReference type="Proteomes" id="UP000031668"/>
    </source>
</evidence>
<evidence type="ECO:0000313" key="2">
    <source>
        <dbReference type="EMBL" id="KII65220.1"/>
    </source>
</evidence>
<gene>
    <name evidence="2" type="ORF">RF11_11032</name>
    <name evidence="3" type="ORF">RF11_14924</name>
</gene>
<protein>
    <submittedName>
        <fullName evidence="3">Uncharacterized protein</fullName>
    </submittedName>
</protein>
<dbReference type="AlphaFoldDB" id="A0A0C2N038"/>
<evidence type="ECO:0000313" key="3">
    <source>
        <dbReference type="EMBL" id="KII69730.1"/>
    </source>
</evidence>
<proteinExistence type="predicted"/>
<accession>A0A0C2N038</accession>
<dbReference type="EMBL" id="JWZT01003946">
    <property type="protein sequence ID" value="KII65220.1"/>
    <property type="molecule type" value="Genomic_DNA"/>
</dbReference>
<evidence type="ECO:0000256" key="1">
    <source>
        <dbReference type="SAM" id="MobiDB-lite"/>
    </source>
</evidence>
<keyword evidence="4" id="KW-1185">Reference proteome</keyword>
<comment type="caution">
    <text evidence="3">The sequence shown here is derived from an EMBL/GenBank/DDBJ whole genome shotgun (WGS) entry which is preliminary data.</text>
</comment>
<feature type="region of interest" description="Disordered" evidence="1">
    <location>
        <begin position="1"/>
        <end position="22"/>
    </location>
</feature>
<name>A0A0C2N038_THEKT</name>